<dbReference type="Gene3D" id="2.10.25.10">
    <property type="entry name" value="Laminin"/>
    <property type="match status" value="5"/>
</dbReference>
<feature type="domain" description="EGF-like" evidence="12">
    <location>
        <begin position="778"/>
        <end position="820"/>
    </location>
</feature>
<dbReference type="InterPro" id="IPR000782">
    <property type="entry name" value="FAS1_domain"/>
</dbReference>
<name>A0AAE0SFN4_9BIVA</name>
<evidence type="ECO:0000256" key="10">
    <source>
        <dbReference type="SAM" id="MobiDB-lite"/>
    </source>
</evidence>
<dbReference type="Pfam" id="PF02469">
    <property type="entry name" value="Fasciclin"/>
    <property type="match status" value="4"/>
</dbReference>
<dbReference type="CDD" id="cd00055">
    <property type="entry name" value="EGF_Lam"/>
    <property type="match status" value="1"/>
</dbReference>
<dbReference type="PROSITE" id="PS01186">
    <property type="entry name" value="EGF_2"/>
    <property type="match status" value="6"/>
</dbReference>
<dbReference type="PROSITE" id="PS00022">
    <property type="entry name" value="EGF_1"/>
    <property type="match status" value="3"/>
</dbReference>
<feature type="disulfide bond" evidence="9">
    <location>
        <begin position="50"/>
        <end position="59"/>
    </location>
</feature>
<feature type="disulfide bond" evidence="9">
    <location>
        <begin position="746"/>
        <end position="763"/>
    </location>
</feature>
<evidence type="ECO:0000256" key="3">
    <source>
        <dbReference type="ARBA" id="ARBA00022692"/>
    </source>
</evidence>
<dbReference type="InterPro" id="IPR024731">
    <property type="entry name" value="NELL2-like_EGF"/>
</dbReference>
<accession>A0AAE0SFN4</accession>
<dbReference type="GO" id="GO:0016020">
    <property type="term" value="C:membrane"/>
    <property type="evidence" value="ECO:0007669"/>
    <property type="project" value="UniProtKB-SubCell"/>
</dbReference>
<keyword evidence="5 11" id="KW-0472">Membrane</keyword>
<dbReference type="SMART" id="SM00554">
    <property type="entry name" value="FAS1"/>
    <property type="match status" value="4"/>
</dbReference>
<evidence type="ECO:0000256" key="6">
    <source>
        <dbReference type="ARBA" id="ARBA00023157"/>
    </source>
</evidence>
<evidence type="ECO:0000256" key="8">
    <source>
        <dbReference type="ARBA" id="ARBA00023180"/>
    </source>
</evidence>
<feature type="domain" description="FAS1" evidence="13">
    <location>
        <begin position="427"/>
        <end position="560"/>
    </location>
</feature>
<evidence type="ECO:0000259" key="12">
    <source>
        <dbReference type="PROSITE" id="PS50026"/>
    </source>
</evidence>
<keyword evidence="6 9" id="KW-1015">Disulfide bond</keyword>
<feature type="domain" description="EGF-like" evidence="12">
    <location>
        <begin position="646"/>
        <end position="686"/>
    </location>
</feature>
<feature type="disulfide bond" evidence="9">
    <location>
        <begin position="95"/>
        <end position="104"/>
    </location>
</feature>
<protein>
    <recommendedName>
        <fullName evidence="16">Stabilin-2</fullName>
    </recommendedName>
</protein>
<sequence>MFVKKTIEIQRCCPGRWGKYCDECPGGADTPCNNHGVCNETIFGDGICTCYGNFSGYACERCANETLYGPNCTEVCQCVHGTCNWGINGDGSCQCFSGYKGAYCDDAIPGCVNMTCSGRCAEVEGNATCVCDIGYVDTGNGSCAAVDPCRSSPCDSNASCIANGTLEYNCTCNYGYQGDGWSCDPVDNCQKDNGGCPANTTVCIYNGPKQIECQCKPGYAQYVSGFGCELQDVCSNVTCPKHSFCKTTGPQQYECICEDSYSGRFGQCNGNILQTLHDLNKEDPELMGQLDLIIKMIETYYKPEMMNAVPITVFAPNNNGFRTLPTSNFQKWLNDSVQASQFLRQHTVVGEFTLQDLYNSTVFYTLQGSTAELMARSTKQGEVLRFRLFGDNNKAKIVKGDILASNGVIHVISTLLTNSPDVAGNPQLSVLDNLMKNERYSRFTTFISTAGLEDMFLKDNITVFAPTNKAVESLPVGANDHLQKQEGQMQLIGFIKNHVVEGVIEAARLIDMQFVKAVSSVVFSVNVTSVGQIVLNGNINISQTDIPAKNGLIYDITSVMLPDSGGSLLPGKCDTTRVEMVKGTCVSCQEELTCHHQEDISLGLTSECSYWVNIQGFKYLPFEGCSLWCNRTYHVPRCCPGFYGLDCLPCPGGHNNPCNGNGACAEGKTEKGTCKCKTNFAGESCDRCSRPNYFGANCSQACTCLHGTCNEGPTGDGKCQPGCYGLYTGENCDKKSIPCGSQLEFCHANSVCVQNEFTNNFTCICPVGYRGDGITCEENDPCAVADKGGCHIQATCAKTGPGQHKCTCIEGWTGDGKYCYPAISCKLHADCDINADCYQQIGTTEHVCKCKDGYHGNGTFCILTNMCTLNNGGCHPKAVCTPDGPGALNCTCPSLDGYAGDGYECYGTIVTQIMDHPNLTLVASLLKKIPAGVRLLNSGNYTVFVPHNEASTTFIFKADAQYWQTIANLQTLMSFHTIEGIFTTKNLAKLTESYMKFDTLADGFSLHIFKEEQGMSLAARYSDTDHAKVIEADIVAINGYLNIIDKVLEPFYPPSPDEYPELMEFFKESSDYSIFGSWLQKKGLLNELEDLEGYTLFAPNNKAMQALNRTVTKEFLKFYILPKMLMMASVDNGQIEQTILGSDHQLKFSVNDGNQVLVNSVPVSQPDIFTYGGLVNGLDGILHPILHWCDVEVMNTTYGSCGPCGTDYFCPPGFEKLHGGEVLEGCIYWVQKFHFLSTSTGCKGVCIGNTTTKGCCAGYFGPKCEECPGGPELPCSEHGVCSDGLSGTGKCTCDLKFTSEACNKCLDGWTGDSCEIDTNTCEYQNGGCSLNANCTMVMDSITCQCKEGFEGNGYNCSMVIQTADSAADKSNSTQIPMGAIVGPVVALLVIAIIVCTILLYRKYRSSGFWELWRIFRVEKDSDNESVASLHGEENEPSSSSVPARNINFDNPLFKAHDDL</sequence>
<dbReference type="InterPro" id="IPR000742">
    <property type="entry name" value="EGF"/>
</dbReference>
<evidence type="ECO:0000313" key="14">
    <source>
        <dbReference type="EMBL" id="KAK3590823.1"/>
    </source>
</evidence>
<comment type="subcellular location">
    <subcellularLocation>
        <location evidence="1">Membrane</location>
        <topology evidence="1">Single-pass type I membrane protein</topology>
    </subcellularLocation>
</comment>
<proteinExistence type="predicted"/>
<feature type="domain" description="EGF-like" evidence="12">
    <location>
        <begin position="145"/>
        <end position="184"/>
    </location>
</feature>
<keyword evidence="2 9" id="KW-0245">EGF-like domain</keyword>
<dbReference type="SMART" id="SM00181">
    <property type="entry name" value="EGF"/>
    <property type="match status" value="14"/>
</dbReference>
<dbReference type="InterPro" id="IPR036378">
    <property type="entry name" value="FAS1_dom_sf"/>
</dbReference>
<feature type="domain" description="EGF-like" evidence="12">
    <location>
        <begin position="1265"/>
        <end position="1303"/>
    </location>
</feature>
<dbReference type="Proteomes" id="UP001195483">
    <property type="component" value="Unassembled WGS sequence"/>
</dbReference>
<feature type="domain" description="FAS1" evidence="13">
    <location>
        <begin position="1059"/>
        <end position="1182"/>
    </location>
</feature>
<reference evidence="14" key="2">
    <citation type="journal article" date="2021" name="Genome Biol. Evol.">
        <title>Developing a high-quality reference genome for a parasitic bivalve with doubly uniparental inheritance (Bivalvia: Unionida).</title>
        <authorList>
            <person name="Smith C.H."/>
        </authorList>
    </citation>
    <scope>NUCLEOTIDE SEQUENCE</scope>
    <source>
        <strain evidence="14">CHS0354</strain>
        <tissue evidence="14">Mantle</tissue>
    </source>
</reference>
<dbReference type="SUPFAM" id="SSF82153">
    <property type="entry name" value="FAS1 domain"/>
    <property type="match status" value="4"/>
</dbReference>
<feature type="disulfide bond" evidence="9">
    <location>
        <begin position="676"/>
        <end position="685"/>
    </location>
</feature>
<reference evidence="14" key="3">
    <citation type="submission" date="2023-05" db="EMBL/GenBank/DDBJ databases">
        <authorList>
            <person name="Smith C.H."/>
        </authorList>
    </citation>
    <scope>NUCLEOTIDE SEQUENCE</scope>
    <source>
        <strain evidence="14">CHS0354</strain>
        <tissue evidence="14">Mantle</tissue>
    </source>
</reference>
<dbReference type="PROSITE" id="PS50213">
    <property type="entry name" value="FAS1"/>
    <property type="match status" value="4"/>
</dbReference>
<comment type="caution">
    <text evidence="14">The sequence shown here is derived from an EMBL/GenBank/DDBJ whole genome shotgun (WGS) entry which is preliminary data.</text>
</comment>
<organism evidence="14 15">
    <name type="scientific">Potamilus streckersoni</name>
    <dbReference type="NCBI Taxonomy" id="2493646"/>
    <lineage>
        <taxon>Eukaryota</taxon>
        <taxon>Metazoa</taxon>
        <taxon>Spiralia</taxon>
        <taxon>Lophotrochozoa</taxon>
        <taxon>Mollusca</taxon>
        <taxon>Bivalvia</taxon>
        <taxon>Autobranchia</taxon>
        <taxon>Heteroconchia</taxon>
        <taxon>Palaeoheterodonta</taxon>
        <taxon>Unionida</taxon>
        <taxon>Unionoidea</taxon>
        <taxon>Unionidae</taxon>
        <taxon>Ambleminae</taxon>
        <taxon>Lampsilini</taxon>
        <taxon>Potamilus</taxon>
    </lineage>
</organism>
<keyword evidence="15" id="KW-1185">Reference proteome</keyword>
<feature type="domain" description="EGF-like" evidence="12">
    <location>
        <begin position="821"/>
        <end position="862"/>
    </location>
</feature>
<dbReference type="SUPFAM" id="SSF57196">
    <property type="entry name" value="EGF/Laminin"/>
    <property type="match status" value="1"/>
</dbReference>
<keyword evidence="8" id="KW-0325">Glycoprotein</keyword>
<evidence type="ECO:0000256" key="2">
    <source>
        <dbReference type="ARBA" id="ARBA00022536"/>
    </source>
</evidence>
<evidence type="ECO:0008006" key="16">
    <source>
        <dbReference type="Google" id="ProtNLM"/>
    </source>
</evidence>
<dbReference type="PANTHER" id="PTHR24038:SF11">
    <property type="entry name" value="INTEGRIN BETA-LIKE PROTEIN E"/>
    <property type="match status" value="1"/>
</dbReference>
<dbReference type="PROSITE" id="PS01248">
    <property type="entry name" value="EGF_LAM_1"/>
    <property type="match status" value="1"/>
</dbReference>
<feature type="domain" description="EGF-like" evidence="12">
    <location>
        <begin position="1317"/>
        <end position="1357"/>
    </location>
</feature>
<feature type="domain" description="FAS1" evidence="13">
    <location>
        <begin position="906"/>
        <end position="1048"/>
    </location>
</feature>
<evidence type="ECO:0000256" key="4">
    <source>
        <dbReference type="ARBA" id="ARBA00022989"/>
    </source>
</evidence>
<evidence type="ECO:0000256" key="7">
    <source>
        <dbReference type="ARBA" id="ARBA00023170"/>
    </source>
</evidence>
<feature type="transmembrane region" description="Helical" evidence="11">
    <location>
        <begin position="1377"/>
        <end position="1400"/>
    </location>
</feature>
<feature type="disulfide bond" evidence="9">
    <location>
        <begin position="76"/>
        <end position="93"/>
    </location>
</feature>
<gene>
    <name evidence="14" type="ORF">CHS0354_012416</name>
</gene>
<evidence type="ECO:0000259" key="13">
    <source>
        <dbReference type="PROSITE" id="PS50213"/>
    </source>
</evidence>
<dbReference type="InterPro" id="IPR056806">
    <property type="entry name" value="EGF_STAB1-2"/>
</dbReference>
<evidence type="ECO:0000256" key="5">
    <source>
        <dbReference type="ARBA" id="ARBA00023136"/>
    </source>
</evidence>
<dbReference type="Pfam" id="PF12947">
    <property type="entry name" value="EGF_3"/>
    <property type="match status" value="4"/>
</dbReference>
<dbReference type="Pfam" id="PF24887">
    <property type="entry name" value="EGF_STAB1-2"/>
    <property type="match status" value="2"/>
</dbReference>
<dbReference type="Gene3D" id="2.30.180.10">
    <property type="entry name" value="FAS1 domain"/>
    <property type="match status" value="4"/>
</dbReference>
<dbReference type="PANTHER" id="PTHR24038">
    <property type="entry name" value="STABILIN"/>
    <property type="match status" value="1"/>
</dbReference>
<comment type="caution">
    <text evidence="9">Lacks conserved residue(s) required for the propagation of feature annotation.</text>
</comment>
<feature type="domain" description="EGF-like" evidence="12">
    <location>
        <begin position="68"/>
        <end position="105"/>
    </location>
</feature>
<feature type="region of interest" description="Disordered" evidence="10">
    <location>
        <begin position="1425"/>
        <end position="1459"/>
    </location>
</feature>
<dbReference type="Gene3D" id="2.90.20.10">
    <property type="entry name" value="Plasmodium vivax P25 domain"/>
    <property type="match status" value="1"/>
</dbReference>
<keyword evidence="3 11" id="KW-0812">Transmembrane</keyword>
<feature type="domain" description="EGF-like" evidence="12">
    <location>
        <begin position="22"/>
        <end position="60"/>
    </location>
</feature>
<evidence type="ECO:0000313" key="15">
    <source>
        <dbReference type="Proteomes" id="UP001195483"/>
    </source>
</evidence>
<evidence type="ECO:0000256" key="1">
    <source>
        <dbReference type="ARBA" id="ARBA00004479"/>
    </source>
</evidence>
<feature type="disulfide bond" evidence="9">
    <location>
        <begin position="1293"/>
        <end position="1302"/>
    </location>
</feature>
<dbReference type="EMBL" id="JAEAOA010000751">
    <property type="protein sequence ID" value="KAK3590823.1"/>
    <property type="molecule type" value="Genomic_DNA"/>
</dbReference>
<dbReference type="PROSITE" id="PS50026">
    <property type="entry name" value="EGF_3"/>
    <property type="match status" value="10"/>
</dbReference>
<feature type="domain" description="EGF-like" evidence="12">
    <location>
        <begin position="735"/>
        <end position="777"/>
    </location>
</feature>
<feature type="domain" description="FAS1" evidence="13">
    <location>
        <begin position="273"/>
        <end position="416"/>
    </location>
</feature>
<feature type="domain" description="EGF-like" evidence="12">
    <location>
        <begin position="230"/>
        <end position="267"/>
    </location>
</feature>
<dbReference type="FunFam" id="2.10.25.10:FF:000040">
    <property type="entry name" value="Stabilin 2"/>
    <property type="match status" value="1"/>
</dbReference>
<evidence type="ECO:0000256" key="11">
    <source>
        <dbReference type="SAM" id="Phobius"/>
    </source>
</evidence>
<keyword evidence="4 11" id="KW-1133">Transmembrane helix</keyword>
<keyword evidence="7" id="KW-0675">Receptor</keyword>
<evidence type="ECO:0000256" key="9">
    <source>
        <dbReference type="PROSITE-ProRule" id="PRU00076"/>
    </source>
</evidence>
<reference evidence="14" key="1">
    <citation type="journal article" date="2021" name="Genome Biol. Evol.">
        <title>A High-Quality Reference Genome for a Parasitic Bivalve with Doubly Uniparental Inheritance (Bivalvia: Unionida).</title>
        <authorList>
            <person name="Smith C.H."/>
        </authorList>
    </citation>
    <scope>NUCLEOTIDE SEQUENCE</scope>
    <source>
        <strain evidence="14">CHS0354</strain>
    </source>
</reference>
<feature type="disulfide bond" evidence="9">
    <location>
        <begin position="831"/>
        <end position="848"/>
    </location>
</feature>
<dbReference type="InterPro" id="IPR002049">
    <property type="entry name" value="LE_dom"/>
</dbReference>